<gene>
    <name evidence="1" type="ORF">g.48736</name>
</gene>
<evidence type="ECO:0000313" key="1">
    <source>
        <dbReference type="EMBL" id="JAS63210.1"/>
    </source>
</evidence>
<accession>A0A1B6GLD4</accession>
<sequence>IFEHYINDTTVGLAHTVSRDFHMSEGVAVVFREKFGRPQESTLLYKNLARQKVSKGPFVYSLVTKEVYFGKPTKGDYDEAFRQLELDFQANGLKELVCSAMGCVR</sequence>
<dbReference type="EMBL" id="GECZ01006559">
    <property type="protein sequence ID" value="JAS63210.1"/>
    <property type="molecule type" value="Transcribed_RNA"/>
</dbReference>
<dbReference type="AlphaFoldDB" id="A0A1B6GLD4"/>
<dbReference type="SUPFAM" id="SSF52949">
    <property type="entry name" value="Macro domain-like"/>
    <property type="match status" value="1"/>
</dbReference>
<name>A0A1B6GLD4_9HEMI</name>
<reference evidence="1" key="1">
    <citation type="submission" date="2015-11" db="EMBL/GenBank/DDBJ databases">
        <title>De novo transcriptome assembly of four potential Pierce s Disease insect vectors from Arizona vineyards.</title>
        <authorList>
            <person name="Tassone E.E."/>
        </authorList>
    </citation>
    <scope>NUCLEOTIDE SEQUENCE</scope>
</reference>
<dbReference type="InterPro" id="IPR043472">
    <property type="entry name" value="Macro_dom-like"/>
</dbReference>
<proteinExistence type="predicted"/>
<organism evidence="1">
    <name type="scientific">Cuerna arida</name>
    <dbReference type="NCBI Taxonomy" id="1464854"/>
    <lineage>
        <taxon>Eukaryota</taxon>
        <taxon>Metazoa</taxon>
        <taxon>Ecdysozoa</taxon>
        <taxon>Arthropoda</taxon>
        <taxon>Hexapoda</taxon>
        <taxon>Insecta</taxon>
        <taxon>Pterygota</taxon>
        <taxon>Neoptera</taxon>
        <taxon>Paraneoptera</taxon>
        <taxon>Hemiptera</taxon>
        <taxon>Auchenorrhyncha</taxon>
        <taxon>Membracoidea</taxon>
        <taxon>Cicadellidae</taxon>
        <taxon>Cicadellinae</taxon>
        <taxon>Proconiini</taxon>
        <taxon>Cuerna</taxon>
    </lineage>
</organism>
<dbReference type="Gene3D" id="3.40.220.10">
    <property type="entry name" value="Leucine Aminopeptidase, subunit E, domain 1"/>
    <property type="match status" value="1"/>
</dbReference>
<feature type="non-terminal residue" evidence="1">
    <location>
        <position position="1"/>
    </location>
</feature>
<feature type="non-terminal residue" evidence="1">
    <location>
        <position position="105"/>
    </location>
</feature>
<protein>
    <submittedName>
        <fullName evidence="1">Uncharacterized protein</fullName>
    </submittedName>
</protein>